<evidence type="ECO:0000313" key="3">
    <source>
        <dbReference type="Proteomes" id="UP000054248"/>
    </source>
</evidence>
<feature type="compositionally biased region" description="Polar residues" evidence="1">
    <location>
        <begin position="1"/>
        <end position="18"/>
    </location>
</feature>
<gene>
    <name evidence="2" type="ORF">M407DRAFT_25463</name>
</gene>
<dbReference type="HOGENOM" id="CLU_050103_0_0_1"/>
<feature type="compositionally biased region" description="Low complexity" evidence="1">
    <location>
        <begin position="96"/>
        <end position="109"/>
    </location>
</feature>
<dbReference type="Proteomes" id="UP000054248">
    <property type="component" value="Unassembled WGS sequence"/>
</dbReference>
<dbReference type="AlphaFoldDB" id="A0A0C3QHJ6"/>
<proteinExistence type="predicted"/>
<feature type="compositionally biased region" description="Basic and acidic residues" evidence="1">
    <location>
        <begin position="29"/>
        <end position="38"/>
    </location>
</feature>
<accession>A0A0C3QHJ6</accession>
<dbReference type="EMBL" id="KN823046">
    <property type="protein sequence ID" value="KIO25244.1"/>
    <property type="molecule type" value="Genomic_DNA"/>
</dbReference>
<feature type="region of interest" description="Disordered" evidence="1">
    <location>
        <begin position="1"/>
        <end position="124"/>
    </location>
</feature>
<reference evidence="2 3" key="1">
    <citation type="submission" date="2014-04" db="EMBL/GenBank/DDBJ databases">
        <authorList>
            <consortium name="DOE Joint Genome Institute"/>
            <person name="Kuo A."/>
            <person name="Girlanda M."/>
            <person name="Perotto S."/>
            <person name="Kohler A."/>
            <person name="Nagy L.G."/>
            <person name="Floudas D."/>
            <person name="Copeland A."/>
            <person name="Barry K.W."/>
            <person name="Cichocki N."/>
            <person name="Veneault-Fourrey C."/>
            <person name="LaButti K."/>
            <person name="Lindquist E.A."/>
            <person name="Lipzen A."/>
            <person name="Lundell T."/>
            <person name="Morin E."/>
            <person name="Murat C."/>
            <person name="Sun H."/>
            <person name="Tunlid A."/>
            <person name="Henrissat B."/>
            <person name="Grigoriev I.V."/>
            <person name="Hibbett D.S."/>
            <person name="Martin F."/>
            <person name="Nordberg H.P."/>
            <person name="Cantor M.N."/>
            <person name="Hua S.X."/>
        </authorList>
    </citation>
    <scope>NUCLEOTIDE SEQUENCE [LARGE SCALE GENOMIC DNA]</scope>
    <source>
        <strain evidence="2 3">MUT 4182</strain>
    </source>
</reference>
<evidence type="ECO:0000256" key="1">
    <source>
        <dbReference type="SAM" id="MobiDB-lite"/>
    </source>
</evidence>
<evidence type="ECO:0000313" key="2">
    <source>
        <dbReference type="EMBL" id="KIO25244.1"/>
    </source>
</evidence>
<organism evidence="2 3">
    <name type="scientific">Tulasnella calospora MUT 4182</name>
    <dbReference type="NCBI Taxonomy" id="1051891"/>
    <lineage>
        <taxon>Eukaryota</taxon>
        <taxon>Fungi</taxon>
        <taxon>Dikarya</taxon>
        <taxon>Basidiomycota</taxon>
        <taxon>Agaricomycotina</taxon>
        <taxon>Agaricomycetes</taxon>
        <taxon>Cantharellales</taxon>
        <taxon>Tulasnellaceae</taxon>
        <taxon>Tulasnella</taxon>
    </lineage>
</organism>
<reference evidence="3" key="2">
    <citation type="submission" date="2015-01" db="EMBL/GenBank/DDBJ databases">
        <title>Evolutionary Origins and Diversification of the Mycorrhizal Mutualists.</title>
        <authorList>
            <consortium name="DOE Joint Genome Institute"/>
            <consortium name="Mycorrhizal Genomics Consortium"/>
            <person name="Kohler A."/>
            <person name="Kuo A."/>
            <person name="Nagy L.G."/>
            <person name="Floudas D."/>
            <person name="Copeland A."/>
            <person name="Barry K.W."/>
            <person name="Cichocki N."/>
            <person name="Veneault-Fourrey C."/>
            <person name="LaButti K."/>
            <person name="Lindquist E.A."/>
            <person name="Lipzen A."/>
            <person name="Lundell T."/>
            <person name="Morin E."/>
            <person name="Murat C."/>
            <person name="Riley R."/>
            <person name="Ohm R."/>
            <person name="Sun H."/>
            <person name="Tunlid A."/>
            <person name="Henrissat B."/>
            <person name="Grigoriev I.V."/>
            <person name="Hibbett D.S."/>
            <person name="Martin F."/>
        </authorList>
    </citation>
    <scope>NUCLEOTIDE SEQUENCE [LARGE SCALE GENOMIC DNA]</scope>
    <source>
        <strain evidence="3">MUT 4182</strain>
    </source>
</reference>
<protein>
    <submittedName>
        <fullName evidence="2">Uncharacterized protein</fullName>
    </submittedName>
</protein>
<keyword evidence="3" id="KW-1185">Reference proteome</keyword>
<name>A0A0C3QHJ6_9AGAM</name>
<sequence length="323" mass="35877">MHPTAHNPNSNTPAQTHTPVGRRPVTPNEHGKRPHDAQDGMDEDLPTDPTATPMPARTLPRGSFPVPETPASSQPTGGRFGALSTQEGKSRPKIPRTTSTARSRATSVAPSEHEDRDTEIPDVFEAPLSPEEAKKRAIEAFRAKKRAADQEPDEGLISFPRYSHPRSIHTNHFWGPYLQNTDMVEVFATAAEEGATFPEEDLLRWGFKTTETKELVKGFKLSEYQMPTVPWNVKAILMIAATKEATQRILENKVVTYRSPEKSGTFWVQLDGTWGTHIIVDIYGGGNDFEKDVLPHFWRSLGAGPLERQDAQRIQGSRLAGEV</sequence>